<dbReference type="AlphaFoldDB" id="A0A151XF27"/>
<evidence type="ECO:0000313" key="3">
    <source>
        <dbReference type="Proteomes" id="UP000075809"/>
    </source>
</evidence>
<keyword evidence="3" id="KW-1185">Reference proteome</keyword>
<name>A0A151XF27_9HYME</name>
<feature type="region of interest" description="Disordered" evidence="1">
    <location>
        <begin position="303"/>
        <end position="328"/>
    </location>
</feature>
<feature type="non-terminal residue" evidence="2">
    <location>
        <position position="1"/>
    </location>
</feature>
<reference evidence="2 3" key="1">
    <citation type="submission" date="2015-09" db="EMBL/GenBank/DDBJ databases">
        <title>Trachymyrmex zeteki WGS genome.</title>
        <authorList>
            <person name="Nygaard S."/>
            <person name="Hu H."/>
            <person name="Boomsma J."/>
            <person name="Zhang G."/>
        </authorList>
    </citation>
    <scope>NUCLEOTIDE SEQUENCE [LARGE SCALE GENOMIC DNA]</scope>
    <source>
        <strain evidence="2">Tzet28-1</strain>
        <tissue evidence="2">Whole body</tissue>
    </source>
</reference>
<accession>A0A151XF27</accession>
<dbReference type="Proteomes" id="UP000075809">
    <property type="component" value="Unassembled WGS sequence"/>
</dbReference>
<gene>
    <name evidence="2" type="ORF">ALC60_02046</name>
</gene>
<proteinExistence type="predicted"/>
<evidence type="ECO:0000313" key="2">
    <source>
        <dbReference type="EMBL" id="KYQ58890.1"/>
    </source>
</evidence>
<organism evidence="2 3">
    <name type="scientific">Mycetomoellerius zeteki</name>
    <dbReference type="NCBI Taxonomy" id="64791"/>
    <lineage>
        <taxon>Eukaryota</taxon>
        <taxon>Metazoa</taxon>
        <taxon>Ecdysozoa</taxon>
        <taxon>Arthropoda</taxon>
        <taxon>Hexapoda</taxon>
        <taxon>Insecta</taxon>
        <taxon>Pterygota</taxon>
        <taxon>Neoptera</taxon>
        <taxon>Endopterygota</taxon>
        <taxon>Hymenoptera</taxon>
        <taxon>Apocrita</taxon>
        <taxon>Aculeata</taxon>
        <taxon>Formicoidea</taxon>
        <taxon>Formicidae</taxon>
        <taxon>Myrmicinae</taxon>
        <taxon>Mycetomoellerius</taxon>
    </lineage>
</organism>
<protein>
    <submittedName>
        <fullName evidence="2">Uncharacterized protein</fullName>
    </submittedName>
</protein>
<dbReference type="EMBL" id="KQ982215">
    <property type="protein sequence ID" value="KYQ58890.1"/>
    <property type="molecule type" value="Genomic_DNA"/>
</dbReference>
<sequence>SCRGDSYSRCAGWCSPPHLNPFILDHPLHPPDSKVGFAEPRLRKKRSFAVLVRDIRTSPVVVAAVTVAAAVVVADRYTDLATPRHPKASSHLLFSSFSTSHSDYHVQPLAAGVSLALYSLSARYACEVHYATSDIYSMSFRLTFRALKEAPDCREYSRASSEETSTSFLGIVPVCTIVYSSYPPLPSPRFDQSLESSRLRGTPNVTAISRSVSEEDGGRNVEHDCQTRNSSFVLRCFSNQYGKRGDSTSRDECMPTRVRVHDRMCAHIAVCSRGWFSFSLSPSDSEREDEAARVVRGRRTVKEEAAMKERRGERERTRTTEDAKSSFDVGGGDGSLSFELSSSRLRRVSAFGRTNWTKTRRFFVTLNVLRGVLSQIYTFQLTQHPLTQIDAIHDDAAECNAAVSLLRSFEVPARSHGAYIHWQILMKIFIFMYSLFIGEWSPARWSGGIGSR</sequence>
<feature type="compositionally biased region" description="Basic and acidic residues" evidence="1">
    <location>
        <begin position="303"/>
        <end position="325"/>
    </location>
</feature>
<evidence type="ECO:0000256" key="1">
    <source>
        <dbReference type="SAM" id="MobiDB-lite"/>
    </source>
</evidence>